<keyword evidence="2" id="KW-0227">DNA damage</keyword>
<protein>
    <submittedName>
        <fullName evidence="6">Protein ImuB</fullName>
    </submittedName>
</protein>
<dbReference type="PANTHER" id="PTHR35369:SF2">
    <property type="entry name" value="BLR3025 PROTEIN"/>
    <property type="match status" value="1"/>
</dbReference>
<evidence type="ECO:0000259" key="5">
    <source>
        <dbReference type="PROSITE" id="PS50173"/>
    </source>
</evidence>
<evidence type="ECO:0000256" key="1">
    <source>
        <dbReference type="ARBA" id="ARBA00010945"/>
    </source>
</evidence>
<dbReference type="RefSeq" id="WP_098457028.1">
    <property type="nucleotide sequence ID" value="NZ_PDJH01000001.1"/>
</dbReference>
<dbReference type="GO" id="GO:0006281">
    <property type="term" value="P:DNA repair"/>
    <property type="evidence" value="ECO:0007669"/>
    <property type="project" value="InterPro"/>
</dbReference>
<dbReference type="InterPro" id="IPR050356">
    <property type="entry name" value="SulA_CellDiv_inhibitor"/>
</dbReference>
<evidence type="ECO:0000313" key="7">
    <source>
        <dbReference type="Proteomes" id="UP000221394"/>
    </source>
</evidence>
<dbReference type="SUPFAM" id="SSF56672">
    <property type="entry name" value="DNA/RNA polymerases"/>
    <property type="match status" value="1"/>
</dbReference>
<dbReference type="InterPro" id="IPR043128">
    <property type="entry name" value="Rev_trsase/Diguanyl_cyclase"/>
</dbReference>
<keyword evidence="7" id="KW-1185">Reference proteome</keyword>
<dbReference type="InterPro" id="IPR001126">
    <property type="entry name" value="UmuC"/>
</dbReference>
<evidence type="ECO:0000256" key="4">
    <source>
        <dbReference type="SAM" id="MobiDB-lite"/>
    </source>
</evidence>
<dbReference type="CDD" id="cd03468">
    <property type="entry name" value="PolY_like"/>
    <property type="match status" value="1"/>
</dbReference>
<comment type="caution">
    <text evidence="6">The sequence shown here is derived from an EMBL/GenBank/DDBJ whole genome shotgun (WGS) entry which is preliminary data.</text>
</comment>
<dbReference type="InterPro" id="IPR043502">
    <property type="entry name" value="DNA/RNA_pol_sf"/>
</dbReference>
<feature type="region of interest" description="Disordered" evidence="4">
    <location>
        <begin position="402"/>
        <end position="433"/>
    </location>
</feature>
<organism evidence="6 7">
    <name type="scientific">Flavimobilis soli</name>
    <dbReference type="NCBI Taxonomy" id="442709"/>
    <lineage>
        <taxon>Bacteria</taxon>
        <taxon>Bacillati</taxon>
        <taxon>Actinomycetota</taxon>
        <taxon>Actinomycetes</taxon>
        <taxon>Micrococcales</taxon>
        <taxon>Jonesiaceae</taxon>
        <taxon>Flavimobilis</taxon>
    </lineage>
</organism>
<comment type="function">
    <text evidence="3">Poorly processive, error-prone DNA polymerase involved in untargeted mutagenesis. Copies undamaged DNA at stalled replication forks, which arise in vivo from mismatched or misaligned primer ends. These misaligned primers can be extended by PolIV. Exhibits no 3'-5' exonuclease (proofreading) activity. May be involved in translesional synthesis, in conjunction with the beta clamp from PolIII.</text>
</comment>
<dbReference type="OrthoDB" id="5244088at2"/>
<accession>A0A2A9EC24</accession>
<reference evidence="6 7" key="1">
    <citation type="submission" date="2017-10" db="EMBL/GenBank/DDBJ databases">
        <title>Sequencing the genomes of 1000 actinobacteria strains.</title>
        <authorList>
            <person name="Klenk H.-P."/>
        </authorList>
    </citation>
    <scope>NUCLEOTIDE SEQUENCE [LARGE SCALE GENOMIC DNA]</scope>
    <source>
        <strain evidence="6 7">DSM 21574</strain>
    </source>
</reference>
<name>A0A2A9EC24_9MICO</name>
<dbReference type="EMBL" id="PDJH01000001">
    <property type="protein sequence ID" value="PFG35770.1"/>
    <property type="molecule type" value="Genomic_DNA"/>
</dbReference>
<evidence type="ECO:0000256" key="3">
    <source>
        <dbReference type="ARBA" id="ARBA00025589"/>
    </source>
</evidence>
<sequence length="533" mass="57218">MSTRTTAVWVPDWPVVAAATAADVPAHLPVAVQDAHAVVAVGAVARRAGVRRGMRRRQAQEACPGLVLLPVDELRDARFFEPVAVAVERVVAGLEVARPGLLLMPASGAAQFHGSEEALAAEIVTQVADATGHECQVGVGDGILAAVLAARENRVVPAGESRTYLASRPLGDVVHVAMSRDRVTQVRDLVDLWDRLGLRSAKDLTALDLGDVASRFGEPGVWAHRLLAGEDLRPPARRRPEDDVEAACELDPPAYRVDSAAFAARRLAEQLYAELVDRSASCTRLRISARTEDGREHVRTWRTDAAALGGLTVGRLTDRVRWQLEGWLAEGGRSESADGGLVRLVLTAEDLVDVGTQQGGLWGGAEGAHLRAARALERVQGLLGARSVLSVRLQGGRGPRDQVHLVPWGEEDPVRRDTTPPWPGRLPDPPPSEVLPEKAPVRLLGPAQEPVLVDRRLAMSAAPTLLAPAPGEGGAVSAVRAWAGPWPLAQRWWREDGERSVYLQVLVEEPAGTSRALLLSSARGSWYVEASYD</sequence>
<feature type="domain" description="UmuC" evidence="5">
    <location>
        <begin position="29"/>
        <end position="154"/>
    </location>
</feature>
<dbReference type="AlphaFoldDB" id="A0A2A9EC24"/>
<dbReference type="Gene3D" id="3.40.1170.60">
    <property type="match status" value="1"/>
</dbReference>
<dbReference type="PANTHER" id="PTHR35369">
    <property type="entry name" value="BLR3025 PROTEIN-RELATED"/>
    <property type="match status" value="1"/>
</dbReference>
<gene>
    <name evidence="6" type="ORF">ATL41_0467</name>
</gene>
<proteinExistence type="inferred from homology"/>
<evidence type="ECO:0000313" key="6">
    <source>
        <dbReference type="EMBL" id="PFG35770.1"/>
    </source>
</evidence>
<dbReference type="Pfam" id="PF00817">
    <property type="entry name" value="IMS"/>
    <property type="match status" value="1"/>
</dbReference>
<dbReference type="Proteomes" id="UP000221394">
    <property type="component" value="Unassembled WGS sequence"/>
</dbReference>
<evidence type="ECO:0000256" key="2">
    <source>
        <dbReference type="ARBA" id="ARBA00022763"/>
    </source>
</evidence>
<dbReference type="PROSITE" id="PS50173">
    <property type="entry name" value="UMUC"/>
    <property type="match status" value="1"/>
</dbReference>
<dbReference type="Gene3D" id="3.30.70.270">
    <property type="match status" value="1"/>
</dbReference>
<comment type="similarity">
    <text evidence="1">Belongs to the DNA polymerase type-Y family.</text>
</comment>
<feature type="compositionally biased region" description="Pro residues" evidence="4">
    <location>
        <begin position="420"/>
        <end position="433"/>
    </location>
</feature>